<reference evidence="2" key="1">
    <citation type="submission" date="2019-08" db="EMBL/GenBank/DDBJ databases">
        <authorList>
            <person name="Kucharzyk K."/>
            <person name="Murdoch R.W."/>
            <person name="Higgins S."/>
            <person name="Loffler F."/>
        </authorList>
    </citation>
    <scope>NUCLEOTIDE SEQUENCE</scope>
</reference>
<organism evidence="2">
    <name type="scientific">bioreactor metagenome</name>
    <dbReference type="NCBI Taxonomy" id="1076179"/>
    <lineage>
        <taxon>unclassified sequences</taxon>
        <taxon>metagenomes</taxon>
        <taxon>ecological metagenomes</taxon>
    </lineage>
</organism>
<keyword evidence="1" id="KW-1133">Transmembrane helix</keyword>
<name>A0A644WEM2_9ZZZZ</name>
<sequence length="242" mass="27523">MRKIYPYLLILVIVLLPFIIGKLIVSPIYIGNIAGSESDWLLFWATYIGASATAIMAWLTYKMFRQNKDLLDAQKLRWETERRGILSISIVNIKGLYCLELQNIGLSVITDITFSFNKDFLDCLPTAEIREYLICSGTNSSRLVPSAIKDYPIFPNNSENSHIILGVKMTKAMLDETIEKLKKVHIEIIGSYKTIDHKFEINENFMISSFLTNALVLDNYIEMELKSIATELKAINGTIKAK</sequence>
<keyword evidence="1" id="KW-0472">Membrane</keyword>
<protein>
    <submittedName>
        <fullName evidence="2">Uncharacterized protein</fullName>
    </submittedName>
</protein>
<dbReference type="EMBL" id="VSSQ01000858">
    <property type="protein sequence ID" value="MPM02296.1"/>
    <property type="molecule type" value="Genomic_DNA"/>
</dbReference>
<proteinExistence type="predicted"/>
<keyword evidence="1" id="KW-0812">Transmembrane</keyword>
<dbReference type="AlphaFoldDB" id="A0A644WEM2"/>
<evidence type="ECO:0000313" key="2">
    <source>
        <dbReference type="EMBL" id="MPM02296.1"/>
    </source>
</evidence>
<evidence type="ECO:0000256" key="1">
    <source>
        <dbReference type="SAM" id="Phobius"/>
    </source>
</evidence>
<accession>A0A644WEM2</accession>
<feature type="transmembrane region" description="Helical" evidence="1">
    <location>
        <begin position="7"/>
        <end position="30"/>
    </location>
</feature>
<feature type="transmembrane region" description="Helical" evidence="1">
    <location>
        <begin position="42"/>
        <end position="61"/>
    </location>
</feature>
<comment type="caution">
    <text evidence="2">The sequence shown here is derived from an EMBL/GenBank/DDBJ whole genome shotgun (WGS) entry which is preliminary data.</text>
</comment>
<gene>
    <name evidence="2" type="ORF">SDC9_48541</name>
</gene>